<dbReference type="Proteomes" id="UP001225933">
    <property type="component" value="Unassembled WGS sequence"/>
</dbReference>
<reference evidence="6" key="1">
    <citation type="submission" date="2023-06" db="EMBL/GenBank/DDBJ databases">
        <title>Two Chryseobacterium gambrini strains from China.</title>
        <authorList>
            <person name="Zeng J."/>
            <person name="Wu Y."/>
        </authorList>
    </citation>
    <scope>NUCLEOTIDE SEQUENCE</scope>
    <source>
        <strain evidence="6">SQ219</strain>
    </source>
</reference>
<dbReference type="PANTHER" id="PTHR24567:SF28">
    <property type="entry name" value="LISTERIOLYSIN REGULATORY PROTEIN"/>
    <property type="match status" value="1"/>
</dbReference>
<dbReference type="GO" id="GO:0003677">
    <property type="term" value="F:DNA binding"/>
    <property type="evidence" value="ECO:0007669"/>
    <property type="project" value="UniProtKB-KW"/>
</dbReference>
<evidence type="ECO:0000313" key="6">
    <source>
        <dbReference type="EMBL" id="MDN4014908.1"/>
    </source>
</evidence>
<evidence type="ECO:0000259" key="4">
    <source>
        <dbReference type="PROSITE" id="PS50042"/>
    </source>
</evidence>
<keyword evidence="3" id="KW-0804">Transcription</keyword>
<dbReference type="PROSITE" id="PS51063">
    <property type="entry name" value="HTH_CRP_2"/>
    <property type="match status" value="1"/>
</dbReference>
<dbReference type="InterPro" id="IPR050397">
    <property type="entry name" value="Env_Response_Regulators"/>
</dbReference>
<sequence>MIINENLLIRYGAEYIDYEANQPIFQEGTTPKFYFQIVEGIVELNNLNDDGREFTQNILTNGQCLGEYLLFNERVYPMSAITQTACTVIKLHKDAFFDLLQKNPNVFINIIKCLSDRLYYKSIMLFNISLNNPTQRLQTLLEYFHNYNLPDKQTSNHVPFTRKQLASLTGLRVETVIRTVKKMEKERILKIENRKIYYL</sequence>
<dbReference type="SUPFAM" id="SSF46785">
    <property type="entry name" value="Winged helix' DNA-binding domain"/>
    <property type="match status" value="1"/>
</dbReference>
<dbReference type="EMBL" id="JAUHGV010000040">
    <property type="protein sequence ID" value="MDN4014908.1"/>
    <property type="molecule type" value="Genomic_DNA"/>
</dbReference>
<dbReference type="InterPro" id="IPR018490">
    <property type="entry name" value="cNMP-bd_dom_sf"/>
</dbReference>
<feature type="domain" description="HTH crp-type" evidence="5">
    <location>
        <begin position="131"/>
        <end position="199"/>
    </location>
</feature>
<proteinExistence type="predicted"/>
<keyword evidence="1" id="KW-0805">Transcription regulation</keyword>
<dbReference type="PANTHER" id="PTHR24567">
    <property type="entry name" value="CRP FAMILY TRANSCRIPTIONAL REGULATORY PROTEIN"/>
    <property type="match status" value="1"/>
</dbReference>
<gene>
    <name evidence="6" type="ORF">QX233_20775</name>
</gene>
<dbReference type="CDD" id="cd00038">
    <property type="entry name" value="CAP_ED"/>
    <property type="match status" value="1"/>
</dbReference>
<name>A0AAJ1R732_9FLAO</name>
<dbReference type="InterPro" id="IPR014710">
    <property type="entry name" value="RmlC-like_jellyroll"/>
</dbReference>
<dbReference type="AlphaFoldDB" id="A0AAJ1R732"/>
<feature type="domain" description="Cyclic nucleotide-binding" evidence="4">
    <location>
        <begin position="18"/>
        <end position="106"/>
    </location>
</feature>
<dbReference type="InterPro" id="IPR036390">
    <property type="entry name" value="WH_DNA-bd_sf"/>
</dbReference>
<accession>A0AAJ1R732</accession>
<dbReference type="SUPFAM" id="SSF51206">
    <property type="entry name" value="cAMP-binding domain-like"/>
    <property type="match status" value="1"/>
</dbReference>
<protein>
    <submittedName>
        <fullName evidence="6">Crp/Fnr family transcriptional regulator</fullName>
    </submittedName>
</protein>
<dbReference type="GO" id="GO:0005829">
    <property type="term" value="C:cytosol"/>
    <property type="evidence" value="ECO:0007669"/>
    <property type="project" value="TreeGrafter"/>
</dbReference>
<evidence type="ECO:0000313" key="7">
    <source>
        <dbReference type="Proteomes" id="UP001225933"/>
    </source>
</evidence>
<comment type="caution">
    <text evidence="6">The sequence shown here is derived from an EMBL/GenBank/DDBJ whole genome shotgun (WGS) entry which is preliminary data.</text>
</comment>
<dbReference type="RefSeq" id="WP_214590105.1">
    <property type="nucleotide sequence ID" value="NZ_JAUHGV010000040.1"/>
</dbReference>
<dbReference type="Pfam" id="PF13545">
    <property type="entry name" value="HTH_Crp_2"/>
    <property type="match status" value="1"/>
</dbReference>
<evidence type="ECO:0000256" key="2">
    <source>
        <dbReference type="ARBA" id="ARBA00023125"/>
    </source>
</evidence>
<dbReference type="InterPro" id="IPR012318">
    <property type="entry name" value="HTH_CRP"/>
</dbReference>
<evidence type="ECO:0000259" key="5">
    <source>
        <dbReference type="PROSITE" id="PS51063"/>
    </source>
</evidence>
<dbReference type="Pfam" id="PF00027">
    <property type="entry name" value="cNMP_binding"/>
    <property type="match status" value="1"/>
</dbReference>
<dbReference type="SMART" id="SM00419">
    <property type="entry name" value="HTH_CRP"/>
    <property type="match status" value="1"/>
</dbReference>
<dbReference type="PROSITE" id="PS50042">
    <property type="entry name" value="CNMP_BINDING_3"/>
    <property type="match status" value="1"/>
</dbReference>
<evidence type="ECO:0000256" key="3">
    <source>
        <dbReference type="ARBA" id="ARBA00023163"/>
    </source>
</evidence>
<dbReference type="InterPro" id="IPR000595">
    <property type="entry name" value="cNMP-bd_dom"/>
</dbReference>
<evidence type="ECO:0000256" key="1">
    <source>
        <dbReference type="ARBA" id="ARBA00023015"/>
    </source>
</evidence>
<dbReference type="GO" id="GO:0003700">
    <property type="term" value="F:DNA-binding transcription factor activity"/>
    <property type="evidence" value="ECO:0007669"/>
    <property type="project" value="TreeGrafter"/>
</dbReference>
<dbReference type="Gene3D" id="2.60.120.10">
    <property type="entry name" value="Jelly Rolls"/>
    <property type="match status" value="1"/>
</dbReference>
<keyword evidence="2" id="KW-0238">DNA-binding</keyword>
<organism evidence="6 7">
    <name type="scientific">Chryseobacterium gambrini</name>
    <dbReference type="NCBI Taxonomy" id="373672"/>
    <lineage>
        <taxon>Bacteria</taxon>
        <taxon>Pseudomonadati</taxon>
        <taxon>Bacteroidota</taxon>
        <taxon>Flavobacteriia</taxon>
        <taxon>Flavobacteriales</taxon>
        <taxon>Weeksellaceae</taxon>
        <taxon>Chryseobacterium group</taxon>
        <taxon>Chryseobacterium</taxon>
    </lineage>
</organism>